<gene>
    <name evidence="1" type="ORF">CGS55_09915</name>
</gene>
<evidence type="ECO:0000313" key="1">
    <source>
        <dbReference type="EMBL" id="PDX72118.1"/>
    </source>
</evidence>
<protein>
    <submittedName>
        <fullName evidence="1">Uncharacterized protein</fullName>
    </submittedName>
</protein>
<evidence type="ECO:0000313" key="2">
    <source>
        <dbReference type="Proteomes" id="UP000219901"/>
    </source>
</evidence>
<proteinExistence type="predicted"/>
<name>A0A2A6ZZD3_9FIRM</name>
<accession>A0A2A6ZZD3</accession>
<dbReference type="AlphaFoldDB" id="A0A2A6ZZD3"/>
<sequence length="223" mass="25255">MLTLCYAPSYGIEICEARRLTTEEKRHYAAWFAETGFIGVGSHTNLPCISHEDLPNRSDDGSFLGCYNQAWIITEAEAASYEKLNRQRQNEKDLAQKAAQDAHNAKTADFETGYENCKKQFESWTVTDVKQKQGDLFAEHTFVLHGKEFSFVERDLHDLGFVINPMYRIDPDSTASGYLTCDDTGAKVWCVNGSRYIPLSEDETLCVNAICQYGKFVNSSIRM</sequence>
<dbReference type="Proteomes" id="UP000219901">
    <property type="component" value="Unassembled WGS sequence"/>
</dbReference>
<dbReference type="EMBL" id="NMTV01000057">
    <property type="protein sequence ID" value="PDX72118.1"/>
    <property type="molecule type" value="Genomic_DNA"/>
</dbReference>
<dbReference type="RefSeq" id="WP_097783410.1">
    <property type="nucleotide sequence ID" value="NZ_NMTV01000057.1"/>
</dbReference>
<comment type="caution">
    <text evidence="1">The sequence shown here is derived from an EMBL/GenBank/DDBJ whole genome shotgun (WGS) entry which is preliminary data.</text>
</comment>
<organism evidence="1 2">
    <name type="scientific">Faecalibacterium prausnitzii</name>
    <dbReference type="NCBI Taxonomy" id="853"/>
    <lineage>
        <taxon>Bacteria</taxon>
        <taxon>Bacillati</taxon>
        <taxon>Bacillota</taxon>
        <taxon>Clostridia</taxon>
        <taxon>Eubacteriales</taxon>
        <taxon>Oscillospiraceae</taxon>
        <taxon>Faecalibacterium</taxon>
    </lineage>
</organism>
<reference evidence="1 2" key="1">
    <citation type="journal article" date="2017" name="Front. Microbiol.">
        <title>New Insights into the Diversity of the Genus Faecalibacterium.</title>
        <authorList>
            <person name="Benevides L."/>
            <person name="Burman S."/>
            <person name="Martin R."/>
            <person name="Robert V."/>
            <person name="Thomas M."/>
            <person name="Miquel S."/>
            <person name="Chain F."/>
            <person name="Sokol H."/>
            <person name="Bermudez-Humaran L.G."/>
            <person name="Morrison M."/>
            <person name="Langella P."/>
            <person name="Azevedo V.A."/>
            <person name="Chatel J.M."/>
            <person name="Soares S."/>
        </authorList>
    </citation>
    <scope>NUCLEOTIDE SEQUENCE [LARGE SCALE GENOMIC DNA]</scope>
    <source>
        <strain evidence="1 2">CNCM I 4546</strain>
    </source>
</reference>